<proteinExistence type="predicted"/>
<name>A0A1G9U4F1_9BACT</name>
<evidence type="ECO:0000313" key="2">
    <source>
        <dbReference type="Proteomes" id="UP000198510"/>
    </source>
</evidence>
<dbReference type="RefSeq" id="WP_143017491.1">
    <property type="nucleotide sequence ID" value="NZ_FNFO01000015.1"/>
</dbReference>
<organism evidence="1 2">
    <name type="scientific">Catalinimonas alkaloidigena</name>
    <dbReference type="NCBI Taxonomy" id="1075417"/>
    <lineage>
        <taxon>Bacteria</taxon>
        <taxon>Pseudomonadati</taxon>
        <taxon>Bacteroidota</taxon>
        <taxon>Cytophagia</taxon>
        <taxon>Cytophagales</taxon>
        <taxon>Catalimonadaceae</taxon>
        <taxon>Catalinimonas</taxon>
    </lineage>
</organism>
<protein>
    <submittedName>
        <fullName evidence="1">Uncharacterized protein</fullName>
    </submittedName>
</protein>
<sequence>MLALLCFGVVLGVYRRYQAHRSLQQERLPRKELLETWPLVDVPTLRKGQQWLEWESRLEEIMQKDTLSREDSLFLQHVNESLNRELYSDENN</sequence>
<reference evidence="1 2" key="1">
    <citation type="submission" date="2016-10" db="EMBL/GenBank/DDBJ databases">
        <authorList>
            <person name="de Groot N.N."/>
        </authorList>
    </citation>
    <scope>NUCLEOTIDE SEQUENCE [LARGE SCALE GENOMIC DNA]</scope>
    <source>
        <strain evidence="1 2">DSM 25186</strain>
    </source>
</reference>
<dbReference type="Proteomes" id="UP000198510">
    <property type="component" value="Unassembled WGS sequence"/>
</dbReference>
<dbReference type="AlphaFoldDB" id="A0A1G9U4F1"/>
<gene>
    <name evidence="1" type="ORF">SAMN05421823_11574</name>
</gene>
<keyword evidence="2" id="KW-1185">Reference proteome</keyword>
<dbReference type="EMBL" id="FNFO01000015">
    <property type="protein sequence ID" value="SDM54455.1"/>
    <property type="molecule type" value="Genomic_DNA"/>
</dbReference>
<accession>A0A1G9U4F1</accession>
<evidence type="ECO:0000313" key="1">
    <source>
        <dbReference type="EMBL" id="SDM54455.1"/>
    </source>
</evidence>
<dbReference type="STRING" id="1075417.SAMN05421823_11574"/>